<sequence>MVVSPDLTLEQAAEIAAVSCAHATKITQISLSTTEGYGENGRVDSVIAEDSCIDESALVRFAQMCSAMNDLLEQGYVGEFYVEGIYGPDGRLSEAPAELDGHFGLRAGAAEEEMLIVALRAIHTRISDSSLEFTGYVSENGTLLSPTENTLTARLSPDTKLDKHLPFVNTLFSGWRHSVAVTDNSVAVQVSNSLNLASQQLRDLIAQGEASGIEVWTRRRNYRTRASRHRCPQRRLR</sequence>
<dbReference type="RefSeq" id="WP_187556056.1">
    <property type="nucleotide sequence ID" value="NZ_CP060716.1"/>
</dbReference>
<gene>
    <name evidence="1" type="ORF">H9L06_04595</name>
</gene>
<evidence type="ECO:0000313" key="2">
    <source>
        <dbReference type="Proteomes" id="UP000515934"/>
    </source>
</evidence>
<dbReference type="Proteomes" id="UP000515934">
    <property type="component" value="Chromosome"/>
</dbReference>
<proteinExistence type="predicted"/>
<keyword evidence="2" id="KW-1185">Reference proteome</keyword>
<dbReference type="KEGG" id="ldn:H9L06_04595"/>
<reference evidence="1 2" key="1">
    <citation type="submission" date="2020-08" db="EMBL/GenBank/DDBJ databases">
        <title>Genome sequence of Leucobacter denitrificans KACC 14055T.</title>
        <authorList>
            <person name="Hyun D.-W."/>
            <person name="Bae J.-W."/>
        </authorList>
    </citation>
    <scope>NUCLEOTIDE SEQUENCE [LARGE SCALE GENOMIC DNA]</scope>
    <source>
        <strain evidence="1 2">KACC 14055</strain>
    </source>
</reference>
<evidence type="ECO:0000313" key="1">
    <source>
        <dbReference type="EMBL" id="QNN63592.1"/>
    </source>
</evidence>
<protein>
    <submittedName>
        <fullName evidence="1">Uncharacterized protein</fullName>
    </submittedName>
</protein>
<dbReference type="AlphaFoldDB" id="A0A7G9S6W7"/>
<accession>A0A7G9S6W7</accession>
<dbReference type="EMBL" id="CP060716">
    <property type="protein sequence ID" value="QNN63592.1"/>
    <property type="molecule type" value="Genomic_DNA"/>
</dbReference>
<organism evidence="1 2">
    <name type="scientific">Leucobacter denitrificans</name>
    <dbReference type="NCBI Taxonomy" id="683042"/>
    <lineage>
        <taxon>Bacteria</taxon>
        <taxon>Bacillati</taxon>
        <taxon>Actinomycetota</taxon>
        <taxon>Actinomycetes</taxon>
        <taxon>Micrococcales</taxon>
        <taxon>Microbacteriaceae</taxon>
        <taxon>Leucobacter</taxon>
    </lineage>
</organism>
<name>A0A7G9S6W7_9MICO</name>